<dbReference type="PANTHER" id="PTHR35519:SF2">
    <property type="entry name" value="PH DOMAIN PROTEIN"/>
    <property type="match status" value="1"/>
</dbReference>
<evidence type="ECO:0008006" key="4">
    <source>
        <dbReference type="Google" id="ProtNLM"/>
    </source>
</evidence>
<dbReference type="OrthoDB" id="513552at2"/>
<evidence type="ECO:0000313" key="3">
    <source>
        <dbReference type="Proteomes" id="UP000199648"/>
    </source>
</evidence>
<protein>
    <recommendedName>
        <fullName evidence="4">DUF4112 domain-containing protein</fullName>
    </recommendedName>
</protein>
<dbReference type="Proteomes" id="UP000199648">
    <property type="component" value="Unassembled WGS sequence"/>
</dbReference>
<gene>
    <name evidence="2" type="ORF">SAMN03097708_02024</name>
</gene>
<organism evidence="2 3">
    <name type="scientific">Thiohalomonas denitrificans</name>
    <dbReference type="NCBI Taxonomy" id="415747"/>
    <lineage>
        <taxon>Bacteria</taxon>
        <taxon>Pseudomonadati</taxon>
        <taxon>Pseudomonadota</taxon>
        <taxon>Gammaproteobacteria</taxon>
        <taxon>Thiohalomonadales</taxon>
        <taxon>Thiohalomonadaceae</taxon>
        <taxon>Thiohalomonas</taxon>
    </lineage>
</organism>
<dbReference type="Pfam" id="PF13430">
    <property type="entry name" value="DUF4112"/>
    <property type="match status" value="1"/>
</dbReference>
<dbReference type="EMBL" id="FMWD01000005">
    <property type="protein sequence ID" value="SCZ60287.1"/>
    <property type="molecule type" value="Genomic_DNA"/>
</dbReference>
<feature type="transmembrane region" description="Helical" evidence="1">
    <location>
        <begin position="132"/>
        <end position="159"/>
    </location>
</feature>
<dbReference type="InterPro" id="IPR025187">
    <property type="entry name" value="DUF4112"/>
</dbReference>
<sequence>MPRTDSERNRETPERPELRHADLLSRWMDDVIRLPGGFRIGLDGIIGLIPGVGDAAGAIVSSVIVGQAARFGVPAGVLLRMIGNILIETIIGAIPILGDLFDFAWKANLKNFDLLKRHMGEASVGERGTQRLAYLIMVVVALAILAVIALVYLLILMLVNLF</sequence>
<dbReference type="STRING" id="415747.SAMN03097708_02024"/>
<keyword evidence="1" id="KW-0472">Membrane</keyword>
<accession>A0A1G5QF18</accession>
<keyword evidence="1" id="KW-0812">Transmembrane</keyword>
<keyword evidence="1" id="KW-1133">Transmembrane helix</keyword>
<proteinExistence type="predicted"/>
<dbReference type="AlphaFoldDB" id="A0A1G5QF18"/>
<evidence type="ECO:0000313" key="2">
    <source>
        <dbReference type="EMBL" id="SCZ60287.1"/>
    </source>
</evidence>
<keyword evidence="3" id="KW-1185">Reference proteome</keyword>
<reference evidence="2 3" key="1">
    <citation type="submission" date="2016-10" db="EMBL/GenBank/DDBJ databases">
        <authorList>
            <person name="de Groot N.N."/>
        </authorList>
    </citation>
    <scope>NUCLEOTIDE SEQUENCE [LARGE SCALE GENOMIC DNA]</scope>
    <source>
        <strain evidence="2 3">HLD2</strain>
    </source>
</reference>
<evidence type="ECO:0000256" key="1">
    <source>
        <dbReference type="SAM" id="Phobius"/>
    </source>
</evidence>
<dbReference type="RefSeq" id="WP_092996219.1">
    <property type="nucleotide sequence ID" value="NZ_FMWD01000005.1"/>
</dbReference>
<dbReference type="PANTHER" id="PTHR35519">
    <property type="entry name" value="MEMBRANE PROTEINS"/>
    <property type="match status" value="1"/>
</dbReference>
<name>A0A1G5QF18_9GAMM</name>